<evidence type="ECO:0000256" key="5">
    <source>
        <dbReference type="SAM" id="MobiDB-lite"/>
    </source>
</evidence>
<dbReference type="Proteomes" id="UP001201812">
    <property type="component" value="Unassembled WGS sequence"/>
</dbReference>
<feature type="compositionally biased region" description="Basic residues" evidence="5">
    <location>
        <begin position="24"/>
        <end position="33"/>
    </location>
</feature>
<dbReference type="PANTHER" id="PTHR13243">
    <property type="entry name" value="HSPC111 PROTEIN-RELATED"/>
    <property type="match status" value="1"/>
</dbReference>
<accession>A0AAD4NL58</accession>
<evidence type="ECO:0000256" key="4">
    <source>
        <dbReference type="ARBA" id="ARBA00023242"/>
    </source>
</evidence>
<evidence type="ECO:0000256" key="1">
    <source>
        <dbReference type="ARBA" id="ARBA00004604"/>
    </source>
</evidence>
<keyword evidence="4" id="KW-0539">Nucleus</keyword>
<comment type="subcellular location">
    <subcellularLocation>
        <location evidence="1">Nucleus</location>
        <location evidence="1">Nucleolus</location>
    </subcellularLocation>
</comment>
<evidence type="ECO:0000256" key="3">
    <source>
        <dbReference type="ARBA" id="ARBA00015522"/>
    </source>
</evidence>
<name>A0AAD4NL58_9BILA</name>
<evidence type="ECO:0000313" key="6">
    <source>
        <dbReference type="EMBL" id="KAI1728968.1"/>
    </source>
</evidence>
<comment type="similarity">
    <text evidence="2">Belongs to the NOP16 family.</text>
</comment>
<dbReference type="GO" id="GO:0005730">
    <property type="term" value="C:nucleolus"/>
    <property type="evidence" value="ECO:0007669"/>
    <property type="project" value="UniProtKB-SubCell"/>
</dbReference>
<dbReference type="EMBL" id="JAKKPZ010000001">
    <property type="protein sequence ID" value="KAI1728968.1"/>
    <property type="molecule type" value="Genomic_DNA"/>
</dbReference>
<evidence type="ECO:0000313" key="7">
    <source>
        <dbReference type="Proteomes" id="UP001201812"/>
    </source>
</evidence>
<keyword evidence="7" id="KW-1185">Reference proteome</keyword>
<dbReference type="InterPro" id="IPR019002">
    <property type="entry name" value="Ribosome_biogenesis_Nop16"/>
</dbReference>
<dbReference type="PANTHER" id="PTHR13243:SF1">
    <property type="entry name" value="NUCLEOLAR PROTEIN 16"/>
    <property type="match status" value="1"/>
</dbReference>
<protein>
    <recommendedName>
        <fullName evidence="3">Nucleolar protein 16</fullName>
    </recommendedName>
</protein>
<reference evidence="6" key="1">
    <citation type="submission" date="2022-01" db="EMBL/GenBank/DDBJ databases">
        <title>Genome Sequence Resource for Two Populations of Ditylenchus destructor, the Migratory Endoparasitic Phytonematode.</title>
        <authorList>
            <person name="Zhang H."/>
            <person name="Lin R."/>
            <person name="Xie B."/>
        </authorList>
    </citation>
    <scope>NUCLEOTIDE SEQUENCE</scope>
    <source>
        <strain evidence="6">BazhouSP</strain>
    </source>
</reference>
<organism evidence="6 7">
    <name type="scientific">Ditylenchus destructor</name>
    <dbReference type="NCBI Taxonomy" id="166010"/>
    <lineage>
        <taxon>Eukaryota</taxon>
        <taxon>Metazoa</taxon>
        <taxon>Ecdysozoa</taxon>
        <taxon>Nematoda</taxon>
        <taxon>Chromadorea</taxon>
        <taxon>Rhabditida</taxon>
        <taxon>Tylenchina</taxon>
        <taxon>Tylenchomorpha</taxon>
        <taxon>Sphaerularioidea</taxon>
        <taxon>Anguinidae</taxon>
        <taxon>Anguininae</taxon>
        <taxon>Ditylenchus</taxon>
    </lineage>
</organism>
<gene>
    <name evidence="6" type="ORF">DdX_01182</name>
</gene>
<feature type="region of interest" description="Disordered" evidence="5">
    <location>
        <begin position="1"/>
        <end position="41"/>
    </location>
</feature>
<sequence>MRSVKHGGKKAYKHRNAKSASRKDNKRFKKRQKATVQNKILEENWSDRKTVQQNIQDMGLAYDPNKLIGLSISQNAVENEMEVEDLSVARAAGSVGRQKRNIPGKIVDQIESAAENATKEQQQKSEHRISKDDVKFCSRMIEKHGLNYKAMARDSENIWQHSPKQIQRKIKAFKKSSVFKNTELVEMET</sequence>
<dbReference type="AlphaFoldDB" id="A0AAD4NL58"/>
<evidence type="ECO:0000256" key="2">
    <source>
        <dbReference type="ARBA" id="ARBA00008479"/>
    </source>
</evidence>
<comment type="caution">
    <text evidence="6">The sequence shown here is derived from an EMBL/GenBank/DDBJ whole genome shotgun (WGS) entry which is preliminary data.</text>
</comment>
<proteinExistence type="inferred from homology"/>
<dbReference type="GO" id="GO:0042273">
    <property type="term" value="P:ribosomal large subunit biogenesis"/>
    <property type="evidence" value="ECO:0007669"/>
    <property type="project" value="TreeGrafter"/>
</dbReference>
<feature type="compositionally biased region" description="Basic residues" evidence="5">
    <location>
        <begin position="1"/>
        <end position="17"/>
    </location>
</feature>
<dbReference type="Pfam" id="PF09420">
    <property type="entry name" value="Nop16"/>
    <property type="match status" value="2"/>
</dbReference>